<accession>A0ACD4DF94</accession>
<keyword evidence="2" id="KW-1185">Reference proteome</keyword>
<name>A0ACD4DF94_9NOCA</name>
<gene>
    <name evidence="1" type="ORF">OED52_18830</name>
</gene>
<evidence type="ECO:0000313" key="1">
    <source>
        <dbReference type="EMBL" id="UYP18667.1"/>
    </source>
</evidence>
<proteinExistence type="predicted"/>
<sequence>MISYRWYPELEPEDRDEVLDLVATAAGFDDEAGFSRIHPADVTAASDGSGKVFHLPVKARRDLSAREDAPLVIVAYLHLKVDAEGYGTVQFVVHPDYRSRGVATTLVEEMDLDTAAEGGWQGTGAHALRCWAYSTHPAADRLARRFGIRTAGRLWTIFRHLSGPFAHPLEPVAEFGDAAIGAPLALGDPAAREVIDRVLDASSLPAVQRERLLDEIRLGDGHVVVAEDASGKPAGFVWYDPVLSTHLELRAAWIRALVLTDAVRGAGLGTGLLTAALGMLRGAGAQIGLMRIDPDNAAAVRMCRLMWFEQEEEHSCFQVGEWVGVPGFQR</sequence>
<reference evidence="1" key="1">
    <citation type="submission" date="2022-10" db="EMBL/GenBank/DDBJ databases">
        <title>Rhodococcus ferula Z13 complete genome.</title>
        <authorList>
            <person name="Long X."/>
            <person name="Zang M."/>
        </authorList>
    </citation>
    <scope>NUCLEOTIDE SEQUENCE</scope>
    <source>
        <strain evidence="1">Z13</strain>
    </source>
</reference>
<protein>
    <submittedName>
        <fullName evidence="1">GNAT family N-acetyltransferase</fullName>
    </submittedName>
</protein>
<evidence type="ECO:0000313" key="2">
    <source>
        <dbReference type="Proteomes" id="UP001156484"/>
    </source>
</evidence>
<dbReference type="EMBL" id="CP107551">
    <property type="protein sequence ID" value="UYP18667.1"/>
    <property type="molecule type" value="Genomic_DNA"/>
</dbReference>
<organism evidence="1 2">
    <name type="scientific">Rhodococcus sacchari</name>
    <dbReference type="NCBI Taxonomy" id="2962047"/>
    <lineage>
        <taxon>Bacteria</taxon>
        <taxon>Bacillati</taxon>
        <taxon>Actinomycetota</taxon>
        <taxon>Actinomycetes</taxon>
        <taxon>Mycobacteriales</taxon>
        <taxon>Nocardiaceae</taxon>
        <taxon>Rhodococcus</taxon>
    </lineage>
</organism>
<dbReference type="Proteomes" id="UP001156484">
    <property type="component" value="Chromosome"/>
</dbReference>